<proteinExistence type="predicted"/>
<protein>
    <submittedName>
        <fullName evidence="2">Rrf2 family transcriptional regulator</fullName>
    </submittedName>
</protein>
<dbReference type="InterPro" id="IPR036388">
    <property type="entry name" value="WH-like_DNA-bd_sf"/>
</dbReference>
<dbReference type="GO" id="GO:0005829">
    <property type="term" value="C:cytosol"/>
    <property type="evidence" value="ECO:0007669"/>
    <property type="project" value="TreeGrafter"/>
</dbReference>
<sequence>MISTKGRYALRLLLDLAGQDSNEYIPLRTIAQRQNISEKYLQIVIREMVQAKLIKGISGKKGGYRLTRKPSEYTVGEILYLEETSISPVSCLLPDAEPCQRSSTCLTLPMWEKYDQLTKDFFYGITIQDLLDGNI</sequence>
<dbReference type="GeneID" id="96777536"/>
<dbReference type="PROSITE" id="PS51197">
    <property type="entry name" value="HTH_RRF2_2"/>
    <property type="match status" value="1"/>
</dbReference>
<accession>A0A6I2UA47</accession>
<dbReference type="Proteomes" id="UP000433181">
    <property type="component" value="Unassembled WGS sequence"/>
</dbReference>
<dbReference type="Gene3D" id="1.10.10.10">
    <property type="entry name" value="Winged helix-like DNA-binding domain superfamily/Winged helix DNA-binding domain"/>
    <property type="match status" value="1"/>
</dbReference>
<keyword evidence="1" id="KW-0238">DNA-binding</keyword>
<comment type="caution">
    <text evidence="2">The sequence shown here is derived from an EMBL/GenBank/DDBJ whole genome shotgun (WGS) entry which is preliminary data.</text>
</comment>
<dbReference type="PANTHER" id="PTHR33221:SF5">
    <property type="entry name" value="HTH-TYPE TRANSCRIPTIONAL REGULATOR ISCR"/>
    <property type="match status" value="1"/>
</dbReference>
<dbReference type="PANTHER" id="PTHR33221">
    <property type="entry name" value="WINGED HELIX-TURN-HELIX TRANSCRIPTIONAL REGULATOR, RRF2 FAMILY"/>
    <property type="match status" value="1"/>
</dbReference>
<dbReference type="InterPro" id="IPR000944">
    <property type="entry name" value="Tscrpt_reg_Rrf2"/>
</dbReference>
<dbReference type="AlphaFoldDB" id="A0A6I2UA47"/>
<dbReference type="GO" id="GO:0003677">
    <property type="term" value="F:DNA binding"/>
    <property type="evidence" value="ECO:0007669"/>
    <property type="project" value="UniProtKB-KW"/>
</dbReference>
<name>A0A6I2UA47_9FIRM</name>
<keyword evidence="3" id="KW-1185">Reference proteome</keyword>
<dbReference type="Pfam" id="PF02082">
    <property type="entry name" value="Rrf2"/>
    <property type="match status" value="1"/>
</dbReference>
<dbReference type="SUPFAM" id="SSF46785">
    <property type="entry name" value="Winged helix' DNA-binding domain"/>
    <property type="match status" value="1"/>
</dbReference>
<evidence type="ECO:0000313" key="3">
    <source>
        <dbReference type="Proteomes" id="UP000433181"/>
    </source>
</evidence>
<dbReference type="NCBIfam" id="TIGR00738">
    <property type="entry name" value="rrf2_super"/>
    <property type="match status" value="1"/>
</dbReference>
<gene>
    <name evidence="2" type="ORF">FYJ84_01270</name>
</gene>
<dbReference type="RefSeq" id="WP_154405350.1">
    <property type="nucleotide sequence ID" value="NZ_VUNR01000002.1"/>
</dbReference>
<dbReference type="EMBL" id="VUNR01000002">
    <property type="protein sequence ID" value="MSU07627.1"/>
    <property type="molecule type" value="Genomic_DNA"/>
</dbReference>
<reference evidence="2 3" key="1">
    <citation type="submission" date="2019-08" db="EMBL/GenBank/DDBJ databases">
        <title>In-depth cultivation of the pig gut microbiome towards novel bacterial diversity and tailored functional studies.</title>
        <authorList>
            <person name="Wylensek D."/>
            <person name="Hitch T.C.A."/>
            <person name="Clavel T."/>
        </authorList>
    </citation>
    <scope>NUCLEOTIDE SEQUENCE [LARGE SCALE GENOMIC DNA]</scope>
    <source>
        <strain evidence="2 3">WCA-693-APC-5D-A</strain>
    </source>
</reference>
<evidence type="ECO:0000256" key="1">
    <source>
        <dbReference type="ARBA" id="ARBA00023125"/>
    </source>
</evidence>
<dbReference type="GO" id="GO:0003700">
    <property type="term" value="F:DNA-binding transcription factor activity"/>
    <property type="evidence" value="ECO:0007669"/>
    <property type="project" value="TreeGrafter"/>
</dbReference>
<evidence type="ECO:0000313" key="2">
    <source>
        <dbReference type="EMBL" id="MSU07627.1"/>
    </source>
</evidence>
<organism evidence="2 3">
    <name type="scientific">Anaerovibrio slackiae</name>
    <dbReference type="NCBI Taxonomy" id="2652309"/>
    <lineage>
        <taxon>Bacteria</taxon>
        <taxon>Bacillati</taxon>
        <taxon>Bacillota</taxon>
        <taxon>Negativicutes</taxon>
        <taxon>Selenomonadales</taxon>
        <taxon>Selenomonadaceae</taxon>
        <taxon>Anaerovibrio</taxon>
    </lineage>
</organism>
<dbReference type="InterPro" id="IPR036390">
    <property type="entry name" value="WH_DNA-bd_sf"/>
</dbReference>